<dbReference type="PANTHER" id="PTHR28037:SF1">
    <property type="entry name" value="ALCOHOL O-ACETYLTRANSFERASE 1-RELATED"/>
    <property type="match status" value="1"/>
</dbReference>
<evidence type="ECO:0000256" key="11">
    <source>
        <dbReference type="ARBA" id="ARBA00033407"/>
    </source>
</evidence>
<dbReference type="InterPro" id="IPR023213">
    <property type="entry name" value="CAT-like_dom_sf"/>
</dbReference>
<dbReference type="Gene3D" id="3.30.559.10">
    <property type="entry name" value="Chloramphenicol acetyltransferase-like domain"/>
    <property type="match status" value="1"/>
</dbReference>
<dbReference type="EC" id="2.3.1.282" evidence="5"/>
<keyword evidence="8" id="KW-0012">Acyltransferase</keyword>
<evidence type="ECO:0000313" key="14">
    <source>
        <dbReference type="Proteomes" id="UP000561045"/>
    </source>
</evidence>
<organism evidence="13 14">
    <name type="scientific">Niveibacterium umoris</name>
    <dbReference type="NCBI Taxonomy" id="1193620"/>
    <lineage>
        <taxon>Bacteria</taxon>
        <taxon>Pseudomonadati</taxon>
        <taxon>Pseudomonadota</taxon>
        <taxon>Betaproteobacteria</taxon>
        <taxon>Rhodocyclales</taxon>
        <taxon>Rhodocyclaceae</taxon>
        <taxon>Niveibacterium</taxon>
    </lineage>
</organism>
<evidence type="ECO:0000313" key="13">
    <source>
        <dbReference type="EMBL" id="MBB4013806.1"/>
    </source>
</evidence>
<comment type="catalytic activity">
    <reaction evidence="1">
        <text>2 a mycocerosyl-[mycocerosic acid synthase] + a phthiocerol = a dimycocerosyl phthiocerol + 2 holo-[mycocerosic acid synthase].</text>
        <dbReference type="EC" id="2.3.1.282"/>
    </reaction>
</comment>
<dbReference type="Gene3D" id="3.30.559.30">
    <property type="entry name" value="Nonribosomal peptide synthetase, condensation domain"/>
    <property type="match status" value="1"/>
</dbReference>
<evidence type="ECO:0000256" key="7">
    <source>
        <dbReference type="ARBA" id="ARBA00022679"/>
    </source>
</evidence>
<evidence type="ECO:0000259" key="12">
    <source>
        <dbReference type="Pfam" id="PF16911"/>
    </source>
</evidence>
<comment type="caution">
    <text evidence="13">The sequence shown here is derived from an EMBL/GenBank/DDBJ whole genome shotgun (WGS) entry which is preliminary data.</text>
</comment>
<sequence length="441" mass="47233">MVERPLDYVETFFYLLDKLSGANFVVFAERNAPLDVARLPAALTALQAAEPLLQVAIHRSESGLHFAPAPGRAIAMRSVETDAAGWQAHVEATLAEAFADGEAPLLRCLHLAISDSARSVLALVFHHSIADGRSGAALLCRLLSLIAQPERPPAAPPQPPMHALFPPAFRWDEQEARAEAVMDALTDDINRHGAPARLRWLDSAAAKRDPRFIRIVLDAATTQRLLAQARAHHTTVHGALCAAQLIAHSRRLATDTPPTLFLSCPADMRPHLAPAPADLPAALYVTLVTACHVVAPQAAFWPLAEGVARQIHDKLKRGDGHLFFYLYGLDDAACDADAQRRFNKLLMNTPQGSMISNLGRIDTVAADPAVASISFALCPMPYQSVFSAVSTYAGRLTINMGYDAAKLAPDEARGLAASIEAQLIEAAASDGATVDDAQAAE</sequence>
<name>A0A840BSK5_9RHOO</name>
<gene>
    <name evidence="13" type="ORF">GGR36_003152</name>
</gene>
<dbReference type="Proteomes" id="UP000561045">
    <property type="component" value="Unassembled WGS sequence"/>
</dbReference>
<dbReference type="RefSeq" id="WP_183635727.1">
    <property type="nucleotide sequence ID" value="NZ_BAABLE010000005.1"/>
</dbReference>
<evidence type="ECO:0000256" key="10">
    <source>
        <dbReference type="ARBA" id="ARBA00032317"/>
    </source>
</evidence>
<comment type="catalytic activity">
    <reaction evidence="2">
        <text>2 a mycocerosyl-[mycocerosic acid synthase] + a phenolphthiocerol = a dimycocerosyl phenolphthiocerol + 2 holo-[mycocerosic acid synthase].</text>
        <dbReference type="EC" id="2.3.1.282"/>
    </reaction>
</comment>
<dbReference type="SUPFAM" id="SSF52777">
    <property type="entry name" value="CoA-dependent acyltransferases"/>
    <property type="match status" value="2"/>
</dbReference>
<evidence type="ECO:0000256" key="1">
    <source>
        <dbReference type="ARBA" id="ARBA00000026"/>
    </source>
</evidence>
<evidence type="ECO:0000256" key="9">
    <source>
        <dbReference type="ARBA" id="ARBA00030465"/>
    </source>
</evidence>
<dbReference type="AlphaFoldDB" id="A0A840BSK5"/>
<dbReference type="InterPro" id="IPR031641">
    <property type="entry name" value="PapA_C"/>
</dbReference>
<evidence type="ECO:0000256" key="6">
    <source>
        <dbReference type="ARBA" id="ARBA00013449"/>
    </source>
</evidence>
<reference evidence="13 14" key="1">
    <citation type="submission" date="2020-08" db="EMBL/GenBank/DDBJ databases">
        <title>Genomic Encyclopedia of Type Strains, Phase IV (KMG-IV): sequencing the most valuable type-strain genomes for metagenomic binning, comparative biology and taxonomic classification.</title>
        <authorList>
            <person name="Goeker M."/>
        </authorList>
    </citation>
    <scope>NUCLEOTIDE SEQUENCE [LARGE SCALE GENOMIC DNA]</scope>
    <source>
        <strain evidence="13 14">DSM 106739</strain>
    </source>
</reference>
<dbReference type="PANTHER" id="PTHR28037">
    <property type="entry name" value="ALCOHOL O-ACETYLTRANSFERASE 1-RELATED"/>
    <property type="match status" value="1"/>
</dbReference>
<comment type="similarity">
    <text evidence="4">Belongs to the acyltransferase PapA5 family.</text>
</comment>
<protein>
    <recommendedName>
        <fullName evidence="6">Phthiocerol/phthiodiolone dimycocerosyl transferase</fullName>
        <ecNumber evidence="5">2.3.1.282</ecNumber>
    </recommendedName>
    <alternativeName>
        <fullName evidence="11">Acyltransferase PapA5</fullName>
    </alternativeName>
    <alternativeName>
        <fullName evidence="9">Phthiocerol/phthiodiolone O-acyltransferase</fullName>
    </alternativeName>
    <alternativeName>
        <fullName evidence="10">Polyketide synthase-associated protein A5</fullName>
    </alternativeName>
</protein>
<evidence type="ECO:0000256" key="2">
    <source>
        <dbReference type="ARBA" id="ARBA00000625"/>
    </source>
</evidence>
<dbReference type="GO" id="GO:0016746">
    <property type="term" value="F:acyltransferase activity"/>
    <property type="evidence" value="ECO:0007669"/>
    <property type="project" value="UniProtKB-KW"/>
</dbReference>
<evidence type="ECO:0000256" key="3">
    <source>
        <dbReference type="ARBA" id="ARBA00001907"/>
    </source>
</evidence>
<evidence type="ECO:0000256" key="4">
    <source>
        <dbReference type="ARBA" id="ARBA00006558"/>
    </source>
</evidence>
<comment type="catalytic activity">
    <reaction evidence="3">
        <text>2 a mycocerosyl-[mycocerosic acid synthase] + a phthiodiolone = a dimycocerosyl phthiodiolone + 2 holo-[mycocerosic acid synthase].</text>
        <dbReference type="EC" id="2.3.1.282"/>
    </reaction>
</comment>
<accession>A0A840BSK5</accession>
<dbReference type="Pfam" id="PF16911">
    <property type="entry name" value="PapA_C"/>
    <property type="match status" value="1"/>
</dbReference>
<feature type="domain" description="Phthiocerol/phthiodiolone dimycocerosyl transferase C-terminal" evidence="12">
    <location>
        <begin position="209"/>
        <end position="400"/>
    </location>
</feature>
<dbReference type="InterPro" id="IPR052058">
    <property type="entry name" value="Alcohol_O-acetyltransferase"/>
</dbReference>
<evidence type="ECO:0000256" key="8">
    <source>
        <dbReference type="ARBA" id="ARBA00023315"/>
    </source>
</evidence>
<keyword evidence="14" id="KW-1185">Reference proteome</keyword>
<proteinExistence type="inferred from homology"/>
<evidence type="ECO:0000256" key="5">
    <source>
        <dbReference type="ARBA" id="ARBA00012866"/>
    </source>
</evidence>
<keyword evidence="7" id="KW-0808">Transferase</keyword>
<dbReference type="EMBL" id="JACIET010000002">
    <property type="protein sequence ID" value="MBB4013806.1"/>
    <property type="molecule type" value="Genomic_DNA"/>
</dbReference>